<reference evidence="7" key="1">
    <citation type="submission" date="2015-01" db="EMBL/GenBank/DDBJ databases">
        <title>Transcriptome Assembly of Fopius arisanus.</title>
        <authorList>
            <person name="Geib S."/>
        </authorList>
    </citation>
    <scope>NUCLEOTIDE SEQUENCE</scope>
</reference>
<evidence type="ECO:0000256" key="3">
    <source>
        <dbReference type="PIRSR" id="PIRSR606689-1"/>
    </source>
</evidence>
<evidence type="ECO:0000313" key="7">
    <source>
        <dbReference type="EMBL" id="JAG71634.1"/>
    </source>
</evidence>
<dbReference type="GO" id="GO:0048731">
    <property type="term" value="P:system development"/>
    <property type="evidence" value="ECO:0007669"/>
    <property type="project" value="UniProtKB-ARBA"/>
</dbReference>
<dbReference type="GO" id="GO:0003924">
    <property type="term" value="F:GTPase activity"/>
    <property type="evidence" value="ECO:0007669"/>
    <property type="project" value="InterPro"/>
</dbReference>
<dbReference type="SUPFAM" id="SSF52540">
    <property type="entry name" value="P-loop containing nucleoside triphosphate hydrolases"/>
    <property type="match status" value="1"/>
</dbReference>
<feature type="binding site" evidence="3">
    <location>
        <begin position="63"/>
        <end position="70"/>
    </location>
    <ligand>
        <name>GTP</name>
        <dbReference type="ChEBI" id="CHEBI:37565"/>
    </ligand>
</feature>
<dbReference type="GO" id="GO:0046872">
    <property type="term" value="F:metal ion binding"/>
    <property type="evidence" value="ECO:0007669"/>
    <property type="project" value="UniProtKB-KW"/>
</dbReference>
<feature type="binding site" evidence="4">
    <location>
        <position position="70"/>
    </location>
    <ligand>
        <name>Mg(2+)</name>
        <dbReference type="ChEBI" id="CHEBI:18420"/>
    </ligand>
</feature>
<protein>
    <submittedName>
        <fullName evidence="9">ADP-ribosylation factor-like protein 3</fullName>
    </submittedName>
    <submittedName>
        <fullName evidence="7">Arf84F_0 protein</fullName>
    </submittedName>
</protein>
<reference evidence="9" key="2">
    <citation type="submission" date="2025-04" db="UniProtKB">
        <authorList>
            <consortium name="RefSeq"/>
        </authorList>
    </citation>
    <scope>IDENTIFICATION</scope>
    <source>
        <strain evidence="9">USDA-PBARC FA_bdor</strain>
        <tissue evidence="9">Whole organism</tissue>
    </source>
</reference>
<keyword evidence="6" id="KW-1133">Transmembrane helix</keyword>
<dbReference type="Proteomes" id="UP000694866">
    <property type="component" value="Unplaced"/>
</dbReference>
<dbReference type="NCBIfam" id="TIGR00231">
    <property type="entry name" value="small_GTP"/>
    <property type="match status" value="1"/>
</dbReference>
<dbReference type="RefSeq" id="XP_011302026.1">
    <property type="nucleotide sequence ID" value="XM_011303724.1"/>
</dbReference>
<keyword evidence="4" id="KW-0460">Magnesium</keyword>
<accession>A0A9R1TZR9</accession>
<dbReference type="SMART" id="SM00177">
    <property type="entry name" value="ARF"/>
    <property type="match status" value="1"/>
</dbReference>
<dbReference type="GO" id="GO:0005525">
    <property type="term" value="F:GTP binding"/>
    <property type="evidence" value="ECO:0007669"/>
    <property type="project" value="UniProtKB-KW"/>
</dbReference>
<dbReference type="PRINTS" id="PR00328">
    <property type="entry name" value="SAR1GTPBP"/>
</dbReference>
<dbReference type="AlphaFoldDB" id="A0A0C9QML0"/>
<sequence>MWKMVGGISRNGQRAIILAGCACVGAYVAYYYWKKRELKAIDEGFEDLAKIDDTHERRILLLGLDGAGKTSVMNQAVAADSHGNLYQMPPKPTDGFAVYKLRKGDYVFNVWEIGGGDEPRKYWSNFLQDTDLLVFLVDAADSVKLSQAVQMLKQLLGDQRMDNVPILVVANKQDDPHAMKPNQIKEALDLYSISPHQHRVEVIGCQTGPLPDLEPGLTEYNWYHPSIETVRKKIFSLSTIS</sequence>
<evidence type="ECO:0000256" key="5">
    <source>
        <dbReference type="RuleBase" id="RU003925"/>
    </source>
</evidence>
<evidence type="ECO:0000313" key="8">
    <source>
        <dbReference type="Proteomes" id="UP000694866"/>
    </source>
</evidence>
<name>A0A0C9QML0_9HYME</name>
<dbReference type="PANTHER" id="PTHR46724">
    <property type="entry name" value="ADP-RIBOSYLATION FACTOR-LIKE PROTEIN 9-RELATED"/>
    <property type="match status" value="1"/>
</dbReference>
<dbReference type="OrthoDB" id="25466at2759"/>
<keyword evidence="8" id="KW-1185">Reference proteome</keyword>
<dbReference type="InterPro" id="IPR006689">
    <property type="entry name" value="Small_GTPase_ARF/SAR"/>
</dbReference>
<dbReference type="InterPro" id="IPR027417">
    <property type="entry name" value="P-loop_NTPase"/>
</dbReference>
<evidence type="ECO:0000256" key="2">
    <source>
        <dbReference type="ARBA" id="ARBA00023134"/>
    </source>
</evidence>
<keyword evidence="6" id="KW-0472">Membrane</keyword>
<feature type="binding site" evidence="3">
    <location>
        <position position="115"/>
    </location>
    <ligand>
        <name>GTP</name>
        <dbReference type="ChEBI" id="CHEBI:37565"/>
    </ligand>
</feature>
<comment type="similarity">
    <text evidence="5">Belongs to the small GTPase superfamily. Arf family.</text>
</comment>
<dbReference type="GO" id="GO:0016192">
    <property type="term" value="P:vesicle-mediated transport"/>
    <property type="evidence" value="ECO:0007669"/>
    <property type="project" value="UniProtKB-ARBA"/>
</dbReference>
<organism evidence="7">
    <name type="scientific">Fopius arisanus</name>
    <dbReference type="NCBI Taxonomy" id="64838"/>
    <lineage>
        <taxon>Eukaryota</taxon>
        <taxon>Metazoa</taxon>
        <taxon>Ecdysozoa</taxon>
        <taxon>Arthropoda</taxon>
        <taxon>Hexapoda</taxon>
        <taxon>Insecta</taxon>
        <taxon>Pterygota</taxon>
        <taxon>Neoptera</taxon>
        <taxon>Endopterygota</taxon>
        <taxon>Hymenoptera</taxon>
        <taxon>Apocrita</taxon>
        <taxon>Ichneumonoidea</taxon>
        <taxon>Braconidae</taxon>
        <taxon>Opiinae</taxon>
        <taxon>Fopius</taxon>
    </lineage>
</organism>
<keyword evidence="1 3" id="KW-0547">Nucleotide-binding</keyword>
<feature type="binding site" evidence="4">
    <location>
        <position position="93"/>
    </location>
    <ligand>
        <name>Mg(2+)</name>
        <dbReference type="ChEBI" id="CHEBI:18420"/>
    </ligand>
</feature>
<dbReference type="SMART" id="SM00178">
    <property type="entry name" value="SAR"/>
    <property type="match status" value="1"/>
</dbReference>
<feature type="binding site" evidence="3">
    <location>
        <begin position="171"/>
        <end position="174"/>
    </location>
    <ligand>
        <name>GTP</name>
        <dbReference type="ChEBI" id="CHEBI:37565"/>
    </ligand>
</feature>
<keyword evidence="4" id="KW-0479">Metal-binding</keyword>
<dbReference type="GO" id="GO:0051649">
    <property type="term" value="P:establishment of localization in cell"/>
    <property type="evidence" value="ECO:0007669"/>
    <property type="project" value="UniProtKB-ARBA"/>
</dbReference>
<keyword evidence="6" id="KW-0812">Transmembrane</keyword>
<dbReference type="InterPro" id="IPR053254">
    <property type="entry name" value="Arf-like_GTPase"/>
</dbReference>
<proteinExistence type="inferred from homology"/>
<dbReference type="KEGG" id="fas:105265910"/>
<dbReference type="EMBL" id="GBYB01001867">
    <property type="protein sequence ID" value="JAG71634.1"/>
    <property type="molecule type" value="Transcribed_RNA"/>
</dbReference>
<feature type="transmembrane region" description="Helical" evidence="6">
    <location>
        <begin position="12"/>
        <end position="33"/>
    </location>
</feature>
<dbReference type="PROSITE" id="PS51417">
    <property type="entry name" value="ARF"/>
    <property type="match status" value="1"/>
</dbReference>
<accession>A0A0C9QML0</accession>
<evidence type="ECO:0000256" key="6">
    <source>
        <dbReference type="SAM" id="Phobius"/>
    </source>
</evidence>
<dbReference type="Pfam" id="PF00025">
    <property type="entry name" value="Arf"/>
    <property type="match status" value="1"/>
</dbReference>
<dbReference type="InterPro" id="IPR005225">
    <property type="entry name" value="Small_GTP-bd"/>
</dbReference>
<dbReference type="Gene3D" id="3.40.50.300">
    <property type="entry name" value="P-loop containing nucleotide triphosphate hydrolases"/>
    <property type="match status" value="1"/>
</dbReference>
<evidence type="ECO:0000313" key="9">
    <source>
        <dbReference type="RefSeq" id="XP_011302026.1"/>
    </source>
</evidence>
<evidence type="ECO:0000256" key="1">
    <source>
        <dbReference type="ARBA" id="ARBA00022741"/>
    </source>
</evidence>
<gene>
    <name evidence="7" type="primary">Arf84F_0</name>
    <name evidence="9" type="synonym">LOC105265910</name>
    <name evidence="7" type="ORF">g.16600</name>
</gene>
<dbReference type="GeneID" id="105265910"/>
<evidence type="ECO:0000256" key="4">
    <source>
        <dbReference type="PIRSR" id="PIRSR606689-2"/>
    </source>
</evidence>
<keyword evidence="2 3" id="KW-0342">GTP-binding</keyword>